<proteinExistence type="predicted"/>
<dbReference type="Proteomes" id="UP000812966">
    <property type="component" value="Unassembled WGS sequence"/>
</dbReference>
<sequence length="224" mass="25789">MYDNSRNERKMQLGVDTVTVALACARLLSGLSDKHRKDIVRLMSDDAQDLGQWSIRYNKSKRRYSSKHHFTVAYGGQEEQTIDDQKQEDVLFQVWANRSALSDKRYRWKSLYTLEFKMTQDGKQTVLQVTVRDDTMIVFAGVASTLSTQTSEISFISPQPTRSATLPTISKEAFDEELDKAVYERLERRRAEKPRDNGDWGLTDDEEESESEGEKLLLLSRSTC</sequence>
<feature type="region of interest" description="Disordered" evidence="1">
    <location>
        <begin position="185"/>
        <end position="224"/>
    </location>
</feature>
<evidence type="ECO:0000256" key="1">
    <source>
        <dbReference type="SAM" id="MobiDB-lite"/>
    </source>
</evidence>
<feature type="compositionally biased region" description="Basic and acidic residues" evidence="1">
    <location>
        <begin position="185"/>
        <end position="198"/>
    </location>
</feature>
<comment type="caution">
    <text evidence="2">The sequence shown here is derived from an EMBL/GenBank/DDBJ whole genome shotgun (WGS) entry which is preliminary data.</text>
</comment>
<accession>A0A8K0JNS6</accession>
<dbReference type="AlphaFoldDB" id="A0A8K0JNS6"/>
<reference evidence="2" key="1">
    <citation type="submission" date="2020-04" db="EMBL/GenBank/DDBJ databases">
        <title>Analysis of mating type loci in Filobasidium floriforme.</title>
        <authorList>
            <person name="Nowrousian M."/>
        </authorList>
    </citation>
    <scope>NUCLEOTIDE SEQUENCE</scope>
    <source>
        <strain evidence="2">CBS 6242</strain>
    </source>
</reference>
<protein>
    <submittedName>
        <fullName evidence="2">Uncharacterized protein</fullName>
    </submittedName>
</protein>
<name>A0A8K0JNS6_9TREE</name>
<evidence type="ECO:0000313" key="2">
    <source>
        <dbReference type="EMBL" id="KAG7558189.1"/>
    </source>
</evidence>
<keyword evidence="3" id="KW-1185">Reference proteome</keyword>
<dbReference type="EMBL" id="JABELV010000049">
    <property type="protein sequence ID" value="KAG7558189.1"/>
    <property type="molecule type" value="Genomic_DNA"/>
</dbReference>
<gene>
    <name evidence="2" type="ORF">FFLO_02916</name>
</gene>
<feature type="compositionally biased region" description="Acidic residues" evidence="1">
    <location>
        <begin position="202"/>
        <end position="211"/>
    </location>
</feature>
<organism evidence="2 3">
    <name type="scientific">Filobasidium floriforme</name>
    <dbReference type="NCBI Taxonomy" id="5210"/>
    <lineage>
        <taxon>Eukaryota</taxon>
        <taxon>Fungi</taxon>
        <taxon>Dikarya</taxon>
        <taxon>Basidiomycota</taxon>
        <taxon>Agaricomycotina</taxon>
        <taxon>Tremellomycetes</taxon>
        <taxon>Filobasidiales</taxon>
        <taxon>Filobasidiaceae</taxon>
        <taxon>Filobasidium</taxon>
    </lineage>
</organism>
<evidence type="ECO:0000313" key="3">
    <source>
        <dbReference type="Proteomes" id="UP000812966"/>
    </source>
</evidence>